<dbReference type="EMBL" id="CP126981">
    <property type="protein sequence ID" value="WIM89646.1"/>
    <property type="molecule type" value="Genomic_DNA"/>
</dbReference>
<dbReference type="PANTHER" id="PTHR30055:SF148">
    <property type="entry name" value="TETR-FAMILY TRANSCRIPTIONAL REGULATOR"/>
    <property type="match status" value="1"/>
</dbReference>
<evidence type="ECO:0000256" key="3">
    <source>
        <dbReference type="ARBA" id="ARBA00023163"/>
    </source>
</evidence>
<dbReference type="SUPFAM" id="SSF48498">
    <property type="entry name" value="Tetracyclin repressor-like, C-terminal domain"/>
    <property type="match status" value="1"/>
</dbReference>
<gene>
    <name evidence="7" type="ORF">PT015_09560</name>
</gene>
<organism evidence="7 8">
    <name type="scientific">Candidatus Mycobacterium wuenschmannii</name>
    <dbReference type="NCBI Taxonomy" id="3027808"/>
    <lineage>
        <taxon>Bacteria</taxon>
        <taxon>Bacillati</taxon>
        <taxon>Actinomycetota</taxon>
        <taxon>Actinomycetes</taxon>
        <taxon>Mycobacteriales</taxon>
        <taxon>Mycobacteriaceae</taxon>
        <taxon>Mycobacterium</taxon>
    </lineage>
</organism>
<reference evidence="7 8" key="1">
    <citation type="journal article" date="2023" name="Microbiol. Resour. Announc.">
        <title>Complete Genome Sequence of Mycobacterium wuenschmanii, a novel Nontuberculous Mycobacterium Isolated from a captive population of Amazon Milk Frogs.</title>
        <authorList>
            <person name="Hicks J."/>
            <person name="Zeineldin M."/>
            <person name="Ward H."/>
            <person name="Wuenschmann A."/>
            <person name="Camp P."/>
            <person name="Farrell D."/>
            <person name="Lehman K."/>
            <person name="Thacker T."/>
            <person name="Cuthbert E."/>
        </authorList>
    </citation>
    <scope>NUCLEOTIDE SEQUENCE [LARGE SCALE GENOMIC DNA]</scope>
    <source>
        <strain evidence="7 8">Wuenschmanii</strain>
    </source>
</reference>
<dbReference type="InterPro" id="IPR009057">
    <property type="entry name" value="Homeodomain-like_sf"/>
</dbReference>
<accession>A0ABY8W3I7</accession>
<dbReference type="Proteomes" id="UP001236585">
    <property type="component" value="Chromosome"/>
</dbReference>
<keyword evidence="3" id="KW-0804">Transcription</keyword>
<evidence type="ECO:0000256" key="1">
    <source>
        <dbReference type="ARBA" id="ARBA00023015"/>
    </source>
</evidence>
<dbReference type="InterPro" id="IPR001647">
    <property type="entry name" value="HTH_TetR"/>
</dbReference>
<evidence type="ECO:0000256" key="2">
    <source>
        <dbReference type="ARBA" id="ARBA00023125"/>
    </source>
</evidence>
<evidence type="ECO:0000259" key="6">
    <source>
        <dbReference type="PROSITE" id="PS50977"/>
    </source>
</evidence>
<dbReference type="InterPro" id="IPR036271">
    <property type="entry name" value="Tet_transcr_reg_TetR-rel_C_sf"/>
</dbReference>
<sequence>MVPEPESQTPGRPRDPQKDESAIAAARELLAEAGYQATTIAAIARRAGIGAPTIYRRWRSREALIEDAAFGHARPAPLPAPTGDLRADLHAWVEAFLVQLSDPVIRAALPGLLLAWQQEEGLYKRFLLRNEVDVRALFAAQLGTEGASEHAEAAFDFLVDSTLLRAVTLGMADAAEFCDRTANALAALLDSS</sequence>
<keyword evidence="1" id="KW-0805">Transcription regulation</keyword>
<keyword evidence="8" id="KW-1185">Reference proteome</keyword>
<evidence type="ECO:0000313" key="8">
    <source>
        <dbReference type="Proteomes" id="UP001236585"/>
    </source>
</evidence>
<evidence type="ECO:0000256" key="4">
    <source>
        <dbReference type="PROSITE-ProRule" id="PRU00335"/>
    </source>
</evidence>
<dbReference type="SUPFAM" id="SSF46689">
    <property type="entry name" value="Homeodomain-like"/>
    <property type="match status" value="1"/>
</dbReference>
<name>A0ABY8W3I7_9MYCO</name>
<feature type="DNA-binding region" description="H-T-H motif" evidence="4">
    <location>
        <begin position="39"/>
        <end position="58"/>
    </location>
</feature>
<proteinExistence type="predicted"/>
<dbReference type="Pfam" id="PF16859">
    <property type="entry name" value="TetR_C_11"/>
    <property type="match status" value="1"/>
</dbReference>
<dbReference type="PROSITE" id="PS50977">
    <property type="entry name" value="HTH_TETR_2"/>
    <property type="match status" value="1"/>
</dbReference>
<dbReference type="InterPro" id="IPR011075">
    <property type="entry name" value="TetR_C"/>
</dbReference>
<evidence type="ECO:0000313" key="7">
    <source>
        <dbReference type="EMBL" id="WIM89646.1"/>
    </source>
</evidence>
<keyword evidence="2 4" id="KW-0238">DNA-binding</keyword>
<dbReference type="RefSeq" id="WP_285190382.1">
    <property type="nucleotide sequence ID" value="NZ_CP126981.1"/>
</dbReference>
<feature type="domain" description="HTH tetR-type" evidence="6">
    <location>
        <begin position="16"/>
        <end position="76"/>
    </location>
</feature>
<dbReference type="Pfam" id="PF00440">
    <property type="entry name" value="TetR_N"/>
    <property type="match status" value="1"/>
</dbReference>
<dbReference type="Gene3D" id="1.10.357.10">
    <property type="entry name" value="Tetracycline Repressor, domain 2"/>
    <property type="match status" value="1"/>
</dbReference>
<protein>
    <submittedName>
        <fullName evidence="7">TetR/AcrR family transcriptional regulator</fullName>
    </submittedName>
</protein>
<dbReference type="InterPro" id="IPR050109">
    <property type="entry name" value="HTH-type_TetR-like_transc_reg"/>
</dbReference>
<evidence type="ECO:0000256" key="5">
    <source>
        <dbReference type="SAM" id="MobiDB-lite"/>
    </source>
</evidence>
<dbReference type="PRINTS" id="PR00455">
    <property type="entry name" value="HTHTETR"/>
</dbReference>
<dbReference type="PANTHER" id="PTHR30055">
    <property type="entry name" value="HTH-TYPE TRANSCRIPTIONAL REGULATOR RUTR"/>
    <property type="match status" value="1"/>
</dbReference>
<feature type="compositionally biased region" description="Polar residues" evidence="5">
    <location>
        <begin position="1"/>
        <end position="10"/>
    </location>
</feature>
<feature type="region of interest" description="Disordered" evidence="5">
    <location>
        <begin position="1"/>
        <end position="20"/>
    </location>
</feature>